<gene>
    <name evidence="1" type="ORF">HMPREF9249_00958</name>
</gene>
<sequence length="55" mass="6413">DYYESKKLSSQTKGFKKIAIASIHKLIRTIYALIINDQLYDYNVATHNQKDFSCN</sequence>
<reference evidence="1" key="1">
    <citation type="submission" date="2012-07" db="EMBL/GenBank/DDBJ databases">
        <title>The Genome Sequence of Lactobacillus crispatus FB077-07.</title>
        <authorList>
            <consortium name="The Broad Institute Genome Sequencing Platform"/>
            <person name="Earl A."/>
            <person name="Ward D."/>
            <person name="Feldgarden M."/>
            <person name="Gevers D."/>
            <person name="Saerens B."/>
            <person name="Vaneechoutte M."/>
            <person name="Walker B."/>
            <person name="Young S.K."/>
            <person name="Zeng Q."/>
            <person name="Gargeya S."/>
            <person name="Fitzgerald M."/>
            <person name="Haas B."/>
            <person name="Abouelleil A."/>
            <person name="Alvarado L."/>
            <person name="Arachchi H.M."/>
            <person name="Berlin A.M."/>
            <person name="Chapman S.B."/>
            <person name="Goldberg J."/>
            <person name="Griggs A."/>
            <person name="Gujja S."/>
            <person name="Hansen M."/>
            <person name="Howarth C."/>
            <person name="Imamovic A."/>
            <person name="Larimer J."/>
            <person name="McCowen C."/>
            <person name="Montmayeur A."/>
            <person name="Murphy C."/>
            <person name="Neiman D."/>
            <person name="Pearson M."/>
            <person name="Priest M."/>
            <person name="Roberts A."/>
            <person name="Saif S."/>
            <person name="Shea T."/>
            <person name="Sisk P."/>
            <person name="Sykes S."/>
            <person name="Wortman J."/>
            <person name="Nusbaum C."/>
            <person name="Birren B."/>
        </authorList>
    </citation>
    <scope>NUCLEOTIDE SEQUENCE [LARGE SCALE GENOMIC DNA]</scope>
    <source>
        <strain evidence="1">FB077-07</strain>
    </source>
</reference>
<comment type="caution">
    <text evidence="1">The sequence shown here is derived from an EMBL/GenBank/DDBJ whole genome shotgun (WGS) entry which is preliminary data.</text>
</comment>
<accession>K1MKN2</accession>
<organism evidence="1">
    <name type="scientific">Lactobacillus crispatus FB077-07</name>
    <dbReference type="NCBI Taxonomy" id="883092"/>
    <lineage>
        <taxon>Bacteria</taxon>
        <taxon>Bacillati</taxon>
        <taxon>Bacillota</taxon>
        <taxon>Bacilli</taxon>
        <taxon>Lactobacillales</taxon>
        <taxon>Lactobacillaceae</taxon>
        <taxon>Lactobacillus</taxon>
    </lineage>
</organism>
<protein>
    <submittedName>
        <fullName evidence="1">Uncharacterized protein</fullName>
    </submittedName>
</protein>
<feature type="non-terminal residue" evidence="1">
    <location>
        <position position="1"/>
    </location>
</feature>
<evidence type="ECO:0000313" key="1">
    <source>
        <dbReference type="EMBL" id="EKB69745.1"/>
    </source>
</evidence>
<name>K1MKN2_9LACO</name>
<dbReference type="AlphaFoldDB" id="K1MKN2"/>
<dbReference type="EMBL" id="AGZG01000062">
    <property type="protein sequence ID" value="EKB69745.1"/>
    <property type="molecule type" value="Genomic_DNA"/>
</dbReference>
<proteinExistence type="predicted"/>
<dbReference type="Proteomes" id="UP000004722">
    <property type="component" value="Unassembled WGS sequence"/>
</dbReference>
<dbReference type="HOGENOM" id="CLU_212115_0_0_9"/>